<dbReference type="SUPFAM" id="SSF48179">
    <property type="entry name" value="6-phosphogluconate dehydrogenase C-terminal domain-like"/>
    <property type="match status" value="1"/>
</dbReference>
<keyword evidence="6" id="KW-1185">Reference proteome</keyword>
<name>A0ABT9XHL2_9BACL</name>
<dbReference type="Gene3D" id="1.10.1040.10">
    <property type="entry name" value="N-(1-d-carboxylethyl)-l-norvaline Dehydrogenase, domain 2"/>
    <property type="match status" value="1"/>
</dbReference>
<dbReference type="EC" id="1.1.1.57" evidence="5"/>
<dbReference type="RefSeq" id="WP_274456765.1">
    <property type="nucleotide sequence ID" value="NZ_CP067097.1"/>
</dbReference>
<comment type="catalytic activity">
    <reaction evidence="2">
        <text>D-mannitol 1-phosphate + NAD(+) = beta-D-fructose 6-phosphate + NADH + H(+)</text>
        <dbReference type="Rhea" id="RHEA:19661"/>
        <dbReference type="ChEBI" id="CHEBI:15378"/>
        <dbReference type="ChEBI" id="CHEBI:57540"/>
        <dbReference type="ChEBI" id="CHEBI:57634"/>
        <dbReference type="ChEBI" id="CHEBI:57945"/>
        <dbReference type="ChEBI" id="CHEBI:61381"/>
        <dbReference type="EC" id="1.1.1.17"/>
    </reaction>
</comment>
<sequence>MLELNKRALQRISDWQRAGIECPTFDVETMTDSTRSHPVWVHIGGGNIFRGFIAVLQQQLLSEGRADTGIVVVSPYDTDIIDRVYRPHDNLSLLVLMHPDGTLEKKLVASVAESLVGDPARSADWARLNQIFAEPSLQMVSFTITEKGYDLTEWSGELSPDVQHDVEQGPAQPRSTMAKVTALAYTRYLAGALPIAFVSMDNCAGNGDRLRSALVTIAHHWAERGWVDAAFVDYLTHPDKVSFPWSMIDKITPRPAGFVRDALTSSGVAGMDILQTRKNTFIAPFVNAEVPQYLVVEDHFPNGRPPLEHAGVLFTDRATVEKVERMKVTTCLNPLHTALAVFGCLLGYSSIADEMKDARLRALVTRLGYDEGLPVAPETDVLPPRAFLAEVLQRRLPNPYIPDTPQRIATDTSQKIAIRFGETIKAYAASTHLDVTALRWIPLVIAGWCRYLLGVDDQGERMQLSPDPMLEELTSALSGIRFGEPDSAAGRLRPILSNSKLFGVNLYEMGLGAKIEGYFQEMTAGKHAVRDTLAKYVAE</sequence>
<feature type="domain" description="Mannitol dehydrogenase C-terminal" evidence="4">
    <location>
        <begin position="320"/>
        <end position="476"/>
    </location>
</feature>
<dbReference type="InterPro" id="IPR050988">
    <property type="entry name" value="Mannitol_DH/Oxidoreductase"/>
</dbReference>
<feature type="domain" description="Mannitol dehydrogenase N-terminal" evidence="3">
    <location>
        <begin position="41"/>
        <end position="308"/>
    </location>
</feature>
<dbReference type="GO" id="GO:0008866">
    <property type="term" value="F:fructuronate reductase activity"/>
    <property type="evidence" value="ECO:0007669"/>
    <property type="project" value="UniProtKB-EC"/>
</dbReference>
<dbReference type="EMBL" id="JAUSTP010000010">
    <property type="protein sequence ID" value="MDQ0189778.1"/>
    <property type="molecule type" value="Genomic_DNA"/>
</dbReference>
<comment type="caution">
    <text evidence="5">The sequence shown here is derived from an EMBL/GenBank/DDBJ whole genome shotgun (WGS) entry which is preliminary data.</text>
</comment>
<dbReference type="PANTHER" id="PTHR43362">
    <property type="entry name" value="MANNITOL DEHYDROGENASE DSF1-RELATED"/>
    <property type="match status" value="1"/>
</dbReference>
<evidence type="ECO:0000256" key="1">
    <source>
        <dbReference type="ARBA" id="ARBA00023002"/>
    </source>
</evidence>
<accession>A0ABT9XHL2</accession>
<organism evidence="5 6">
    <name type="scientific">Alicyclobacillus cycloheptanicus</name>
    <dbReference type="NCBI Taxonomy" id="1457"/>
    <lineage>
        <taxon>Bacteria</taxon>
        <taxon>Bacillati</taxon>
        <taxon>Bacillota</taxon>
        <taxon>Bacilli</taxon>
        <taxon>Bacillales</taxon>
        <taxon>Alicyclobacillaceae</taxon>
        <taxon>Alicyclobacillus</taxon>
    </lineage>
</organism>
<evidence type="ECO:0000259" key="4">
    <source>
        <dbReference type="Pfam" id="PF08125"/>
    </source>
</evidence>
<dbReference type="InterPro" id="IPR013118">
    <property type="entry name" value="Mannitol_DH_C"/>
</dbReference>
<dbReference type="InterPro" id="IPR008927">
    <property type="entry name" value="6-PGluconate_DH-like_C_sf"/>
</dbReference>
<evidence type="ECO:0000259" key="3">
    <source>
        <dbReference type="Pfam" id="PF01232"/>
    </source>
</evidence>
<dbReference type="InterPro" id="IPR013328">
    <property type="entry name" value="6PGD_dom2"/>
</dbReference>
<evidence type="ECO:0000313" key="5">
    <source>
        <dbReference type="EMBL" id="MDQ0189778.1"/>
    </source>
</evidence>
<keyword evidence="1 5" id="KW-0560">Oxidoreductase</keyword>
<dbReference type="Pfam" id="PF01232">
    <property type="entry name" value="Mannitol_dh"/>
    <property type="match status" value="1"/>
</dbReference>
<evidence type="ECO:0000256" key="2">
    <source>
        <dbReference type="ARBA" id="ARBA00048615"/>
    </source>
</evidence>
<dbReference type="InterPro" id="IPR036291">
    <property type="entry name" value="NAD(P)-bd_dom_sf"/>
</dbReference>
<dbReference type="InterPro" id="IPR013131">
    <property type="entry name" value="Mannitol_DH_N"/>
</dbReference>
<dbReference type="Pfam" id="PF08125">
    <property type="entry name" value="Mannitol_dh_C"/>
    <property type="match status" value="1"/>
</dbReference>
<evidence type="ECO:0000313" key="6">
    <source>
        <dbReference type="Proteomes" id="UP001232973"/>
    </source>
</evidence>
<reference evidence="5 6" key="1">
    <citation type="submission" date="2023-07" db="EMBL/GenBank/DDBJ databases">
        <title>Genomic Encyclopedia of Type Strains, Phase IV (KMG-IV): sequencing the most valuable type-strain genomes for metagenomic binning, comparative biology and taxonomic classification.</title>
        <authorList>
            <person name="Goeker M."/>
        </authorList>
    </citation>
    <scope>NUCLEOTIDE SEQUENCE [LARGE SCALE GENOMIC DNA]</scope>
    <source>
        <strain evidence="5 6">DSM 4006</strain>
    </source>
</reference>
<dbReference type="Gene3D" id="3.40.50.720">
    <property type="entry name" value="NAD(P)-binding Rossmann-like Domain"/>
    <property type="match status" value="1"/>
</dbReference>
<dbReference type="Proteomes" id="UP001232973">
    <property type="component" value="Unassembled WGS sequence"/>
</dbReference>
<dbReference type="SUPFAM" id="SSF51735">
    <property type="entry name" value="NAD(P)-binding Rossmann-fold domains"/>
    <property type="match status" value="1"/>
</dbReference>
<gene>
    <name evidence="5" type="ORF">J2S03_001625</name>
</gene>
<proteinExistence type="predicted"/>
<protein>
    <submittedName>
        <fullName evidence="5">Fructuronate reductase</fullName>
        <ecNumber evidence="5">1.1.1.57</ecNumber>
    </submittedName>
</protein>
<dbReference type="PANTHER" id="PTHR43362:SF1">
    <property type="entry name" value="MANNITOL DEHYDROGENASE 2-RELATED"/>
    <property type="match status" value="1"/>
</dbReference>